<dbReference type="Proteomes" id="UP000054164">
    <property type="component" value="Unassembled WGS sequence"/>
</dbReference>
<reference evidence="1" key="1">
    <citation type="submission" date="2013-10" db="EMBL/GenBank/DDBJ databases">
        <title>Draft genome sequence of Clostridium botulinum type B strain Osaka05.</title>
        <authorList>
            <person name="Sakaguchi Y."/>
            <person name="Hosomi K."/>
            <person name="Uchiyama J."/>
            <person name="Ogura Y."/>
            <person name="Sakaguchi M."/>
            <person name="Kohda T."/>
            <person name="Mukamoto M."/>
            <person name="Misawa N."/>
            <person name="Matsuzaki S."/>
            <person name="Hayashi T."/>
            <person name="Kozaki S."/>
        </authorList>
    </citation>
    <scope>NUCLEOTIDE SEQUENCE</scope>
    <source>
        <strain evidence="1">Osaka05</strain>
    </source>
</reference>
<protein>
    <submittedName>
        <fullName evidence="1">Uncharacterized protein</fullName>
    </submittedName>
</protein>
<dbReference type="HOGENOM" id="CLU_2506824_0_0_9"/>
<name>A0A060N9G5_CLOBO</name>
<gene>
    <name evidence="1" type="ORF">CBO05P1_105</name>
</gene>
<sequence length="85" mass="9843">MGEDVSLDKWTIYVNGKPCNTTITEIDFEKISESQPSNIHSMELFNTSIPIKLIDSNIKKLINIYSNTKKFRIKKKLSKRINNLI</sequence>
<dbReference type="RefSeq" id="WP_030031891.1">
    <property type="nucleotide sequence ID" value="NZ_BA000058.1"/>
</dbReference>
<dbReference type="AlphaFoldDB" id="A0A060N9G5"/>
<organism evidence="1">
    <name type="scientific">Clostridium botulinum B str. Osaka05</name>
    <dbReference type="NCBI Taxonomy" id="1407017"/>
    <lineage>
        <taxon>Bacteria</taxon>
        <taxon>Bacillati</taxon>
        <taxon>Bacillota</taxon>
        <taxon>Clostridia</taxon>
        <taxon>Eubacteriales</taxon>
        <taxon>Clostridiaceae</taxon>
        <taxon>Clostridium</taxon>
    </lineage>
</organism>
<proteinExistence type="predicted"/>
<dbReference type="EMBL" id="BA000058">
    <property type="protein sequence ID" value="BAO04824.1"/>
    <property type="molecule type" value="Genomic_DNA"/>
</dbReference>
<accession>A0A060N9G5</accession>
<evidence type="ECO:0000313" key="1">
    <source>
        <dbReference type="EMBL" id="BAO04824.1"/>
    </source>
</evidence>